<dbReference type="OrthoDB" id="9813956at2"/>
<dbReference type="PANTHER" id="PTHR39965">
    <property type="entry name" value="CRISPR SYSTEM CMR SUBUNIT CMR6"/>
    <property type="match status" value="1"/>
</dbReference>
<evidence type="ECO:0000313" key="4">
    <source>
        <dbReference type="EMBL" id="SEJ81877.1"/>
    </source>
</evidence>
<evidence type="ECO:0000256" key="1">
    <source>
        <dbReference type="ARBA" id="ARBA00023118"/>
    </source>
</evidence>
<dbReference type="PANTHER" id="PTHR39965:SF1">
    <property type="entry name" value="CRISPR SYSTEM CMR SUBUNIT CMR6"/>
    <property type="match status" value="1"/>
</dbReference>
<protein>
    <submittedName>
        <fullName evidence="4">CRISPR type III-B/RAMP module RAMP protein Cmr6</fullName>
    </submittedName>
</protein>
<dbReference type="NCBIfam" id="TIGR01898">
    <property type="entry name" value="cas_TM1791_cmr6"/>
    <property type="match status" value="1"/>
</dbReference>
<dbReference type="EMBL" id="FNZH01000018">
    <property type="protein sequence ID" value="SEJ81877.1"/>
    <property type="molecule type" value="Genomic_DNA"/>
</dbReference>
<organism evidence="4 5">
    <name type="scientific">Cyclobacterium xiamenense</name>
    <dbReference type="NCBI Taxonomy" id="1297121"/>
    <lineage>
        <taxon>Bacteria</taxon>
        <taxon>Pseudomonadati</taxon>
        <taxon>Bacteroidota</taxon>
        <taxon>Cytophagia</taxon>
        <taxon>Cytophagales</taxon>
        <taxon>Cyclobacteriaceae</taxon>
        <taxon>Cyclobacterium</taxon>
    </lineage>
</organism>
<dbReference type="InterPro" id="IPR010172">
    <property type="entry name" value="CRISPR-assoc_prot_TM1791"/>
</dbReference>
<dbReference type="GO" id="GO:0051607">
    <property type="term" value="P:defense response to virus"/>
    <property type="evidence" value="ECO:0007669"/>
    <property type="project" value="UniProtKB-KW"/>
</dbReference>
<feature type="compositionally biased region" description="Polar residues" evidence="2">
    <location>
        <begin position="276"/>
        <end position="285"/>
    </location>
</feature>
<feature type="region of interest" description="Disordered" evidence="2">
    <location>
        <begin position="273"/>
        <end position="304"/>
    </location>
</feature>
<dbReference type="Proteomes" id="UP000199403">
    <property type="component" value="Unassembled WGS sequence"/>
</dbReference>
<evidence type="ECO:0000259" key="3">
    <source>
        <dbReference type="Pfam" id="PF03787"/>
    </source>
</evidence>
<accession>A0A1H7BZV9</accession>
<feature type="domain" description="CRISPR type III-associated protein" evidence="3">
    <location>
        <begin position="67"/>
        <end position="275"/>
    </location>
</feature>
<dbReference type="STRING" id="1416801.SAMN05192553_1189"/>
<sequence length="401" mass="45726">MPEIRNPKNAGWFFHRGFYENSLSGILTSERVKKRDFSREAKIMTEEIRFSRVPSAEPFSVNSEFDLTVCYPGLLIGSGYQHETGALEEFKIGFFFDYSTGLPQIPGSSVKGTLRSFFPERDKGDLRDAKYRYLVAMIEEVTKENPLSHPPGLEEVLAFEQEIFQGRDFSQKGERYHTIYCRDRFFDAVLSPSNRAGINYLGSDFVTPHHPNLLEDPIPIKFLKILPEIIIRFRFELTDSFAIEGISKKHKEELFKRILLATGIGAKTNVGYGQFTPDQPNQQPVTDKRHAKQTAAVQDPPVRKQVQPKDYIDEKANDQLKSGKVFDGKIAAIEKDNKKFRVTFKVEGVPKDCVVTRKNYKIGKGKSTDLSRLKIDLPVKVRINSDYTLGETLNCTILLNK</sequence>
<keyword evidence="5" id="KW-1185">Reference proteome</keyword>
<dbReference type="AlphaFoldDB" id="A0A1H7BZV9"/>
<reference evidence="5" key="1">
    <citation type="submission" date="2016-10" db="EMBL/GenBank/DDBJ databases">
        <authorList>
            <person name="Varghese N."/>
            <person name="Submissions S."/>
        </authorList>
    </citation>
    <scope>NUCLEOTIDE SEQUENCE [LARGE SCALE GENOMIC DNA]</scope>
    <source>
        <strain evidence="5">IBRC-M 10761</strain>
    </source>
</reference>
<dbReference type="RefSeq" id="WP_092178909.1">
    <property type="nucleotide sequence ID" value="NZ_FNZH01000018.1"/>
</dbReference>
<evidence type="ECO:0000313" key="5">
    <source>
        <dbReference type="Proteomes" id="UP000199403"/>
    </source>
</evidence>
<gene>
    <name evidence="4" type="ORF">SAMN05192553_1189</name>
</gene>
<dbReference type="Pfam" id="PF03787">
    <property type="entry name" value="RAMPs"/>
    <property type="match status" value="1"/>
</dbReference>
<evidence type="ECO:0000256" key="2">
    <source>
        <dbReference type="SAM" id="MobiDB-lite"/>
    </source>
</evidence>
<keyword evidence="1" id="KW-0051">Antiviral defense</keyword>
<proteinExistence type="predicted"/>
<name>A0A1H7BZV9_9BACT</name>
<dbReference type="InterPro" id="IPR005537">
    <property type="entry name" value="RAMP_III_fam"/>
</dbReference>